<feature type="binding site" evidence="2">
    <location>
        <position position="176"/>
    </location>
    <ligand>
        <name>substrate</name>
    </ligand>
</feature>
<evidence type="ECO:0000259" key="3">
    <source>
        <dbReference type="Pfam" id="PF01571"/>
    </source>
</evidence>
<sequence length="337" mass="35921">MSWVDALPDAEVENGVVRSFSGQSDETEALVAGAVISPLSQFGLIRFRGEETGAFLQGQLSSDVRQLESGLAQYSSYSTPKGRMLASFLIFRMGDDYLLQISRDLQAVIQKRLVMFVMRSKTKADDASDEVALIGVAGVNAAAVVKAVAGDVPAGDFAHYAWPQGVALALPDGRYELAVAVDAAPAVWQALRQAGATPVGEPVWRLSEVRAGTPWITGTTQDEFVPQMANMELIGAVSFNKGCYPGQEIVARTQYLGKLKRRMYRVRVEGEATAGQDVFSPEMNGQASGKIMLAAPAGKGTSEALVVVQMSSLEHGLHLGDAAGPQAQVLDLPYAVE</sequence>
<keyword evidence="5" id="KW-1185">Reference proteome</keyword>
<dbReference type="PANTHER" id="PTHR22602:SF0">
    <property type="entry name" value="TRANSFERASE CAF17, MITOCHONDRIAL-RELATED"/>
    <property type="match status" value="1"/>
</dbReference>
<dbReference type="EMBL" id="JACHHN010000004">
    <property type="protein sequence ID" value="MBB5191409.1"/>
    <property type="molecule type" value="Genomic_DNA"/>
</dbReference>
<dbReference type="AlphaFoldDB" id="A0A840RD57"/>
<dbReference type="Pfam" id="PF01571">
    <property type="entry name" value="GCV_T"/>
    <property type="match status" value="1"/>
</dbReference>
<evidence type="ECO:0000313" key="5">
    <source>
        <dbReference type="Proteomes" id="UP000543030"/>
    </source>
</evidence>
<reference evidence="4 5" key="1">
    <citation type="submission" date="2020-08" db="EMBL/GenBank/DDBJ databases">
        <title>Genomic Encyclopedia of Type Strains, Phase IV (KMG-IV): sequencing the most valuable type-strain genomes for metagenomic binning, comparative biology and taxonomic classification.</title>
        <authorList>
            <person name="Goeker M."/>
        </authorList>
    </citation>
    <scope>NUCLEOTIDE SEQUENCE [LARGE SCALE GENOMIC DNA]</scope>
    <source>
        <strain evidence="4 5">DSM 18233</strain>
    </source>
</reference>
<keyword evidence="1" id="KW-0809">Transit peptide</keyword>
<dbReference type="GO" id="GO:0016226">
    <property type="term" value="P:iron-sulfur cluster assembly"/>
    <property type="evidence" value="ECO:0007669"/>
    <property type="project" value="TreeGrafter"/>
</dbReference>
<evidence type="ECO:0000313" key="4">
    <source>
        <dbReference type="EMBL" id="MBB5191409.1"/>
    </source>
</evidence>
<dbReference type="SUPFAM" id="SSF103025">
    <property type="entry name" value="Folate-binding domain"/>
    <property type="match status" value="1"/>
</dbReference>
<dbReference type="RefSeq" id="WP_184100389.1">
    <property type="nucleotide sequence ID" value="NZ_JACHHN010000004.1"/>
</dbReference>
<dbReference type="Proteomes" id="UP000543030">
    <property type="component" value="Unassembled WGS sequence"/>
</dbReference>
<dbReference type="NCBIfam" id="TIGR03317">
    <property type="entry name" value="ygfZ_signature"/>
    <property type="match status" value="1"/>
</dbReference>
<dbReference type="InterPro" id="IPR027266">
    <property type="entry name" value="TrmE/GcvT-like"/>
</dbReference>
<protein>
    <recommendedName>
        <fullName evidence="3">GCVT N-terminal domain-containing protein</fullName>
    </recommendedName>
</protein>
<gene>
    <name evidence="4" type="ORF">HNQ50_002139</name>
</gene>
<organism evidence="4 5">
    <name type="scientific">Silvimonas terrae</name>
    <dbReference type="NCBI Taxonomy" id="300266"/>
    <lineage>
        <taxon>Bacteria</taxon>
        <taxon>Pseudomonadati</taxon>
        <taxon>Pseudomonadota</taxon>
        <taxon>Betaproteobacteria</taxon>
        <taxon>Neisseriales</taxon>
        <taxon>Chitinibacteraceae</taxon>
        <taxon>Silvimonas</taxon>
    </lineage>
</organism>
<dbReference type="Gene3D" id="3.30.1360.120">
    <property type="entry name" value="Probable tRNA modification gtpase trme, domain 1"/>
    <property type="match status" value="1"/>
</dbReference>
<dbReference type="InterPro" id="IPR045179">
    <property type="entry name" value="YgfZ/GcvT"/>
</dbReference>
<dbReference type="InterPro" id="IPR017703">
    <property type="entry name" value="YgfZ/GCV_T_CS"/>
</dbReference>
<comment type="caution">
    <text evidence="4">The sequence shown here is derived from an EMBL/GenBank/DDBJ whole genome shotgun (WGS) entry which is preliminary data.</text>
</comment>
<evidence type="ECO:0000256" key="1">
    <source>
        <dbReference type="ARBA" id="ARBA00022946"/>
    </source>
</evidence>
<name>A0A840RD57_9NEIS</name>
<evidence type="ECO:0000256" key="2">
    <source>
        <dbReference type="PIRSR" id="PIRSR006487-1"/>
    </source>
</evidence>
<feature type="domain" description="GCVT N-terminal" evidence="3">
    <location>
        <begin position="20"/>
        <end position="203"/>
    </location>
</feature>
<dbReference type="InterPro" id="IPR006222">
    <property type="entry name" value="GCVT_N"/>
</dbReference>
<proteinExistence type="predicted"/>
<dbReference type="PANTHER" id="PTHR22602">
    <property type="entry name" value="TRANSFERASE CAF17, MITOCHONDRIAL-RELATED"/>
    <property type="match status" value="1"/>
</dbReference>
<dbReference type="PIRSF" id="PIRSF006487">
    <property type="entry name" value="GcvT"/>
    <property type="match status" value="1"/>
</dbReference>
<accession>A0A840RD57</accession>